<dbReference type="Gene3D" id="3.10.105.10">
    <property type="entry name" value="Dipeptide-binding Protein, Domain 3"/>
    <property type="match status" value="1"/>
</dbReference>
<accession>A0ABN2X5V7</accession>
<evidence type="ECO:0000256" key="1">
    <source>
        <dbReference type="SAM" id="SignalP"/>
    </source>
</evidence>
<dbReference type="PANTHER" id="PTHR30290">
    <property type="entry name" value="PERIPLASMIC BINDING COMPONENT OF ABC TRANSPORTER"/>
    <property type="match status" value="1"/>
</dbReference>
<dbReference type="InterPro" id="IPR030678">
    <property type="entry name" value="Peptide/Ni-bd"/>
</dbReference>
<name>A0ABN2X5V7_9MICO</name>
<organism evidence="3 4">
    <name type="scientific">Brevibacterium salitolerans</name>
    <dbReference type="NCBI Taxonomy" id="1403566"/>
    <lineage>
        <taxon>Bacteria</taxon>
        <taxon>Bacillati</taxon>
        <taxon>Actinomycetota</taxon>
        <taxon>Actinomycetes</taxon>
        <taxon>Micrococcales</taxon>
        <taxon>Brevibacteriaceae</taxon>
        <taxon>Brevibacterium</taxon>
    </lineage>
</organism>
<feature type="signal peptide" evidence="1">
    <location>
        <begin position="1"/>
        <end position="28"/>
    </location>
</feature>
<keyword evidence="1" id="KW-0732">Signal</keyword>
<proteinExistence type="predicted"/>
<protein>
    <submittedName>
        <fullName evidence="3">ABC transporter substrate-binding protein</fullName>
    </submittedName>
</protein>
<keyword evidence="4" id="KW-1185">Reference proteome</keyword>
<dbReference type="EMBL" id="BAAAPZ010000017">
    <property type="protein sequence ID" value="GAA2103880.1"/>
    <property type="molecule type" value="Genomic_DNA"/>
</dbReference>
<dbReference type="InterPro" id="IPR039424">
    <property type="entry name" value="SBP_5"/>
</dbReference>
<reference evidence="3 4" key="1">
    <citation type="journal article" date="2019" name="Int. J. Syst. Evol. Microbiol.">
        <title>The Global Catalogue of Microorganisms (GCM) 10K type strain sequencing project: providing services to taxonomists for standard genome sequencing and annotation.</title>
        <authorList>
            <consortium name="The Broad Institute Genomics Platform"/>
            <consortium name="The Broad Institute Genome Sequencing Center for Infectious Disease"/>
            <person name="Wu L."/>
            <person name="Ma J."/>
        </authorList>
    </citation>
    <scope>NUCLEOTIDE SEQUENCE [LARGE SCALE GENOMIC DNA]</scope>
    <source>
        <strain evidence="3 4">JCM 15900</strain>
    </source>
</reference>
<dbReference type="PROSITE" id="PS51257">
    <property type="entry name" value="PROKAR_LIPOPROTEIN"/>
    <property type="match status" value="1"/>
</dbReference>
<dbReference type="SUPFAM" id="SSF53850">
    <property type="entry name" value="Periplasmic binding protein-like II"/>
    <property type="match status" value="1"/>
</dbReference>
<sequence>MHTRSALPLTAAALSAVLLLSACGNQSASTAAAGEPVSGGTLRIAYDTDPQCVDGQQVGQNTALNVTRQVTDSLTDQDPETGEIVPWLAESWEVSEDSREFTFHLREGVTFQDGTPFTSASVAENFAAIQDLGARATQGSSYLAGLRSVETPDEHTAVVAFEEPNAQFLQATSTMILGFYSSRTLEKTPEERCGGEIVGTGPFALESFTPAESASLVRYDDYAWPSSLARHEGPAHLDGIEITVVPEATVRNGSLGSGQIDVDTAVLPQDEETLEASGFPVLSRPNPGMTYNLLPKESKPIAEEPEVRQAISKAINREELAAVISSHQSPATSVLSQSTPQYTDLSAHLAFDPEGAAALLDEAGWELNAETGIRERDGEPLSIELSYWQTVPFLELVQQQLRAAGIDLRLERATLAEHTAAQEAGDLTFDFYNLTRSDADIIRTVFDARARNVNEREPSEIEDILTETTVTTDPDARTELFEQAAVKLIESGHAIPLVELSGVWATSPEVQGLHFEASSRVQLYDTWLAGEG</sequence>
<evidence type="ECO:0000259" key="2">
    <source>
        <dbReference type="Pfam" id="PF00496"/>
    </source>
</evidence>
<dbReference type="InterPro" id="IPR000914">
    <property type="entry name" value="SBP_5_dom"/>
</dbReference>
<dbReference type="PIRSF" id="PIRSF002741">
    <property type="entry name" value="MppA"/>
    <property type="match status" value="1"/>
</dbReference>
<evidence type="ECO:0000313" key="3">
    <source>
        <dbReference type="EMBL" id="GAA2103880.1"/>
    </source>
</evidence>
<dbReference type="RefSeq" id="WP_291798819.1">
    <property type="nucleotide sequence ID" value="NZ_BAAAPZ010000017.1"/>
</dbReference>
<comment type="caution">
    <text evidence="3">The sequence shown here is derived from an EMBL/GenBank/DDBJ whole genome shotgun (WGS) entry which is preliminary data.</text>
</comment>
<dbReference type="Gene3D" id="3.40.190.10">
    <property type="entry name" value="Periplasmic binding protein-like II"/>
    <property type="match status" value="1"/>
</dbReference>
<dbReference type="Pfam" id="PF00496">
    <property type="entry name" value="SBP_bac_5"/>
    <property type="match status" value="1"/>
</dbReference>
<dbReference type="Proteomes" id="UP001500984">
    <property type="component" value="Unassembled WGS sequence"/>
</dbReference>
<dbReference type="CDD" id="cd08492">
    <property type="entry name" value="PBP2_NikA_DppA_OppA_like_15"/>
    <property type="match status" value="1"/>
</dbReference>
<gene>
    <name evidence="3" type="ORF">GCM10009823_28110</name>
</gene>
<feature type="chain" id="PRO_5045508501" evidence="1">
    <location>
        <begin position="29"/>
        <end position="532"/>
    </location>
</feature>
<feature type="domain" description="Solute-binding protein family 5" evidence="2">
    <location>
        <begin position="83"/>
        <end position="431"/>
    </location>
</feature>
<evidence type="ECO:0000313" key="4">
    <source>
        <dbReference type="Proteomes" id="UP001500984"/>
    </source>
</evidence>